<sequence>MRLDAIDALLHSHQLTQTLSNFHNISDLSFLSQRIRIDLFLINSNAWRVTRKILKLVVATGKEEILSIFKHIIISFPLDARKTFIRSATV</sequence>
<keyword evidence="2" id="KW-1185">Reference proteome</keyword>
<reference evidence="1" key="1">
    <citation type="submission" date="2023-04" db="EMBL/GenBank/DDBJ databases">
        <authorList>
            <person name="Vijverberg K."/>
            <person name="Xiong W."/>
            <person name="Schranz E."/>
        </authorList>
    </citation>
    <scope>NUCLEOTIDE SEQUENCE</scope>
</reference>
<accession>A0AA35ZMR3</accession>
<evidence type="ECO:0000313" key="2">
    <source>
        <dbReference type="Proteomes" id="UP001177003"/>
    </source>
</evidence>
<gene>
    <name evidence="1" type="ORF">LSALG_LOCUS34457</name>
</gene>
<protein>
    <submittedName>
        <fullName evidence="1">Uncharacterized protein</fullName>
    </submittedName>
</protein>
<organism evidence="1 2">
    <name type="scientific">Lactuca saligna</name>
    <name type="common">Willowleaf lettuce</name>
    <dbReference type="NCBI Taxonomy" id="75948"/>
    <lineage>
        <taxon>Eukaryota</taxon>
        <taxon>Viridiplantae</taxon>
        <taxon>Streptophyta</taxon>
        <taxon>Embryophyta</taxon>
        <taxon>Tracheophyta</taxon>
        <taxon>Spermatophyta</taxon>
        <taxon>Magnoliopsida</taxon>
        <taxon>eudicotyledons</taxon>
        <taxon>Gunneridae</taxon>
        <taxon>Pentapetalae</taxon>
        <taxon>asterids</taxon>
        <taxon>campanulids</taxon>
        <taxon>Asterales</taxon>
        <taxon>Asteraceae</taxon>
        <taxon>Cichorioideae</taxon>
        <taxon>Cichorieae</taxon>
        <taxon>Lactucinae</taxon>
        <taxon>Lactuca</taxon>
    </lineage>
</organism>
<dbReference type="Proteomes" id="UP001177003">
    <property type="component" value="Chromosome 8"/>
</dbReference>
<name>A0AA35ZMR3_LACSI</name>
<dbReference type="EMBL" id="OX465084">
    <property type="protein sequence ID" value="CAI9295523.1"/>
    <property type="molecule type" value="Genomic_DNA"/>
</dbReference>
<proteinExistence type="predicted"/>
<evidence type="ECO:0000313" key="1">
    <source>
        <dbReference type="EMBL" id="CAI9295523.1"/>
    </source>
</evidence>
<dbReference type="AlphaFoldDB" id="A0AA35ZMR3"/>